<gene>
    <name evidence="1" type="ORF">FEV09_06900</name>
</gene>
<accession>A0A9X4M7K7</accession>
<name>A0A9X4M7K7_9CYAN</name>
<reference evidence="1" key="1">
    <citation type="submission" date="2019-05" db="EMBL/GenBank/DDBJ databases">
        <title>Whole genome sequencing of Pseudanabaena catenata USMAC16.</title>
        <authorList>
            <person name="Khan Z."/>
            <person name="Omar W.M."/>
            <person name="Convey P."/>
            <person name="Merican F."/>
            <person name="Najimudin N."/>
        </authorList>
    </citation>
    <scope>NUCLEOTIDE SEQUENCE</scope>
    <source>
        <strain evidence="1">USMAC16</strain>
    </source>
</reference>
<protein>
    <submittedName>
        <fullName evidence="1">Uncharacterized protein</fullName>
    </submittedName>
</protein>
<sequence length="61" mass="6807">MSFGQSFELAYSATSLSNFVAQSSNAEALLEPRQDYRVVLKRKGFKQVRMGGAKRRPSLPV</sequence>
<organism evidence="1 2">
    <name type="scientific">Pseudanabaena catenata USMAC16</name>
    <dbReference type="NCBI Taxonomy" id="1855837"/>
    <lineage>
        <taxon>Bacteria</taxon>
        <taxon>Bacillati</taxon>
        <taxon>Cyanobacteriota</taxon>
        <taxon>Cyanophyceae</taxon>
        <taxon>Pseudanabaenales</taxon>
        <taxon>Pseudanabaenaceae</taxon>
        <taxon>Pseudanabaena</taxon>
    </lineage>
</organism>
<comment type="caution">
    <text evidence="1">The sequence shown here is derived from an EMBL/GenBank/DDBJ whole genome shotgun (WGS) entry which is preliminary data.</text>
</comment>
<dbReference type="RefSeq" id="WP_158467617.1">
    <property type="nucleotide sequence ID" value="NZ_VBTY01000039.1"/>
</dbReference>
<keyword evidence="2" id="KW-1185">Reference proteome</keyword>
<evidence type="ECO:0000313" key="2">
    <source>
        <dbReference type="Proteomes" id="UP001152872"/>
    </source>
</evidence>
<evidence type="ECO:0000313" key="1">
    <source>
        <dbReference type="EMBL" id="MDG3494283.1"/>
    </source>
</evidence>
<dbReference type="EMBL" id="VBTY01000039">
    <property type="protein sequence ID" value="MDG3494283.1"/>
    <property type="molecule type" value="Genomic_DNA"/>
</dbReference>
<dbReference type="AlphaFoldDB" id="A0A9X4M7K7"/>
<dbReference type="Proteomes" id="UP001152872">
    <property type="component" value="Unassembled WGS sequence"/>
</dbReference>
<proteinExistence type="predicted"/>